<accession>A0AAD9AXR0</accession>
<organism evidence="1 2">
    <name type="scientific">Colletotrichum chrysophilum</name>
    <dbReference type="NCBI Taxonomy" id="1836956"/>
    <lineage>
        <taxon>Eukaryota</taxon>
        <taxon>Fungi</taxon>
        <taxon>Dikarya</taxon>
        <taxon>Ascomycota</taxon>
        <taxon>Pezizomycotina</taxon>
        <taxon>Sordariomycetes</taxon>
        <taxon>Hypocreomycetidae</taxon>
        <taxon>Glomerellales</taxon>
        <taxon>Glomerellaceae</taxon>
        <taxon>Colletotrichum</taxon>
        <taxon>Colletotrichum gloeosporioides species complex</taxon>
    </lineage>
</organism>
<dbReference type="Proteomes" id="UP001243330">
    <property type="component" value="Unassembled WGS sequence"/>
</dbReference>
<dbReference type="AlphaFoldDB" id="A0AAD9AXR0"/>
<protein>
    <submittedName>
        <fullName evidence="1">Uncharacterized protein</fullName>
    </submittedName>
</protein>
<comment type="caution">
    <text evidence="1">The sequence shown here is derived from an EMBL/GenBank/DDBJ whole genome shotgun (WGS) entry which is preliminary data.</text>
</comment>
<gene>
    <name evidence="1" type="ORF">CCHR01_02102</name>
</gene>
<reference evidence="1" key="1">
    <citation type="submission" date="2023-01" db="EMBL/GenBank/DDBJ databases">
        <title>Colletotrichum chrysophilum M932 genome sequence.</title>
        <authorList>
            <person name="Baroncelli R."/>
        </authorList>
    </citation>
    <scope>NUCLEOTIDE SEQUENCE</scope>
    <source>
        <strain evidence="1">M932</strain>
    </source>
</reference>
<evidence type="ECO:0000313" key="1">
    <source>
        <dbReference type="EMBL" id="KAK1855200.1"/>
    </source>
</evidence>
<proteinExistence type="predicted"/>
<sequence>MRATHPNLVNLGLPSCPESIQGPGNFELVPKQLRSQIHLATHNNCAYLRESRNGVKLDKICQ</sequence>
<evidence type="ECO:0000313" key="2">
    <source>
        <dbReference type="Proteomes" id="UP001243330"/>
    </source>
</evidence>
<name>A0AAD9AXR0_9PEZI</name>
<dbReference type="EMBL" id="JAQOWY010000024">
    <property type="protein sequence ID" value="KAK1855200.1"/>
    <property type="molecule type" value="Genomic_DNA"/>
</dbReference>
<keyword evidence="2" id="KW-1185">Reference proteome</keyword>